<dbReference type="GO" id="GO:0000402">
    <property type="term" value="F:crossed form four-way junction DNA binding"/>
    <property type="evidence" value="ECO:0007669"/>
    <property type="project" value="TreeGrafter"/>
</dbReference>
<dbReference type="EMBL" id="AWTV01000008">
    <property type="protein sequence ID" value="KIH90721.1"/>
    <property type="molecule type" value="Genomic_DNA"/>
</dbReference>
<dbReference type="OrthoDB" id="5552842at2759"/>
<evidence type="ECO:0000256" key="1">
    <source>
        <dbReference type="SAM" id="MobiDB-lite"/>
    </source>
</evidence>
<dbReference type="GO" id="GO:0005739">
    <property type="term" value="C:mitochondrion"/>
    <property type="evidence" value="ECO:0007669"/>
    <property type="project" value="TreeGrafter"/>
</dbReference>
<proteinExistence type="predicted"/>
<dbReference type="InterPro" id="IPR039197">
    <property type="entry name" value="Mrs1/Cce1"/>
</dbReference>
<dbReference type="GO" id="GO:0070336">
    <property type="term" value="F:flap-structured DNA binding"/>
    <property type="evidence" value="ECO:0007669"/>
    <property type="project" value="TreeGrafter"/>
</dbReference>
<keyword evidence="4" id="KW-1185">Reference proteome</keyword>
<dbReference type="GeneID" id="63673927"/>
<dbReference type="InterPro" id="IPR012337">
    <property type="entry name" value="RNaseH-like_sf"/>
</dbReference>
<sequence>MASLRRGSRPMQALFPPICARRDASLAVTRCSCIAPPPSARHCFVTTAKAKEKRAPTKKVKPTTAPHDDTAAQDPRLPPLSLAALRDLAVLCGRNSSGTRAVLRADLEAAIHEAMPAQKGETAPPQPRRILSMDMGVRNLAYCLLQVAAPVPGQDHRAWPTLVAWERLSLAGAGANTAAGDSTTVASTSAFSPPVLAAAAARLVRDRLLPLSPTHVLIERQRFRSGGAAAVLEWTVRVNSLEAMLHGIFAYRQLGRRSTVENTVQAVQAVSPQRASRFLLQGGMGGSSISPPPPSTTRTKEKDIKHVKEAFVAGLLRTPGPTLAYDKSIGGMVDAYLVRWNAKQSRGRGRSKDASSKTEDDTPKPPPTPTSTEQPALSKIDDLADCVAQGLIWLEWEANKTTLREKGAEALLAVKQLAG</sequence>
<dbReference type="PANTHER" id="PTHR28072">
    <property type="entry name" value="CRUCIFORM CUTTING ENDONUCLEASE 1, MITOCHONDRIAL-RELATED"/>
    <property type="match status" value="1"/>
</dbReference>
<accession>A0A0C2INV4</accession>
<evidence type="ECO:0000313" key="4">
    <source>
        <dbReference type="Proteomes" id="UP000031575"/>
    </source>
</evidence>
<dbReference type="GO" id="GO:0000403">
    <property type="term" value="F:Y-form DNA binding"/>
    <property type="evidence" value="ECO:0007669"/>
    <property type="project" value="TreeGrafter"/>
</dbReference>
<feature type="region of interest" description="Disordered" evidence="1">
    <location>
        <begin position="344"/>
        <end position="378"/>
    </location>
</feature>
<feature type="domain" description="Mitochondrial resolvase Ydc2 catalytic" evidence="2">
    <location>
        <begin position="130"/>
        <end position="402"/>
    </location>
</feature>
<dbReference type="PANTHER" id="PTHR28072:SF1">
    <property type="entry name" value="CRUCIFORM CUTTING ENDONUCLEASE 1, MITOCHONDRIAL-RELATED"/>
    <property type="match status" value="1"/>
</dbReference>
<feature type="compositionally biased region" description="Basic and acidic residues" evidence="1">
    <location>
        <begin position="350"/>
        <end position="363"/>
    </location>
</feature>
<name>A0A0C2INV4_9PEZI</name>
<gene>
    <name evidence="3" type="ORF">SPBR_00687</name>
</gene>
<dbReference type="Pfam" id="PF09159">
    <property type="entry name" value="Ydc2-catalyt"/>
    <property type="match status" value="1"/>
</dbReference>
<reference evidence="3 4" key="1">
    <citation type="journal article" date="2014" name="BMC Genomics">
        <title>Comparative genomics of the major fungal agents of human and animal Sporotrichosis: Sporothrix schenckii and Sporothrix brasiliensis.</title>
        <authorList>
            <person name="Teixeira M.M."/>
            <person name="de Almeida L.G."/>
            <person name="Kubitschek-Barreira P."/>
            <person name="Alves F.L."/>
            <person name="Kioshima E.S."/>
            <person name="Abadio A.K."/>
            <person name="Fernandes L."/>
            <person name="Derengowski L.S."/>
            <person name="Ferreira K.S."/>
            <person name="Souza R.C."/>
            <person name="Ruiz J.C."/>
            <person name="de Andrade N.C."/>
            <person name="Paes H.C."/>
            <person name="Nicola A.M."/>
            <person name="Albuquerque P."/>
            <person name="Gerber A.L."/>
            <person name="Martins V.P."/>
            <person name="Peconick L.D."/>
            <person name="Neto A.V."/>
            <person name="Chaucanez C.B."/>
            <person name="Silva P.A."/>
            <person name="Cunha O.L."/>
            <person name="de Oliveira F.F."/>
            <person name="dos Santos T.C."/>
            <person name="Barros A.L."/>
            <person name="Soares M.A."/>
            <person name="de Oliveira L.M."/>
            <person name="Marini M.M."/>
            <person name="Villalobos-Duno H."/>
            <person name="Cunha M.M."/>
            <person name="de Hoog S."/>
            <person name="da Silveira J.F."/>
            <person name="Henrissat B."/>
            <person name="Nino-Vega G.A."/>
            <person name="Cisalpino P.S."/>
            <person name="Mora-Montes H.M."/>
            <person name="Almeida S.R."/>
            <person name="Stajich J.E."/>
            <person name="Lopes-Bezerra L.M."/>
            <person name="Vasconcelos A.T."/>
            <person name="Felipe M.S."/>
        </authorList>
    </citation>
    <scope>NUCLEOTIDE SEQUENCE [LARGE SCALE GENOMIC DNA]</scope>
    <source>
        <strain evidence="3 4">5110</strain>
    </source>
</reference>
<dbReference type="InterPro" id="IPR015242">
    <property type="entry name" value="Ydc2_cat"/>
</dbReference>
<protein>
    <recommendedName>
        <fullName evidence="2">Mitochondrial resolvase Ydc2 catalytic domain-containing protein</fullName>
    </recommendedName>
</protein>
<dbReference type="SUPFAM" id="SSF53098">
    <property type="entry name" value="Ribonuclease H-like"/>
    <property type="match status" value="1"/>
</dbReference>
<feature type="region of interest" description="Disordered" evidence="1">
    <location>
        <begin position="282"/>
        <end position="302"/>
    </location>
</feature>
<dbReference type="CDD" id="cd16963">
    <property type="entry name" value="CCE1"/>
    <property type="match status" value="1"/>
</dbReference>
<feature type="region of interest" description="Disordered" evidence="1">
    <location>
        <begin position="50"/>
        <end position="76"/>
    </location>
</feature>
<evidence type="ECO:0000313" key="3">
    <source>
        <dbReference type="EMBL" id="KIH90721.1"/>
    </source>
</evidence>
<dbReference type="Proteomes" id="UP000031575">
    <property type="component" value="Unassembled WGS sequence"/>
</dbReference>
<comment type="caution">
    <text evidence="3">The sequence shown here is derived from an EMBL/GenBank/DDBJ whole genome shotgun (WGS) entry which is preliminary data.</text>
</comment>
<dbReference type="RefSeq" id="XP_040618731.1">
    <property type="nucleotide sequence ID" value="XM_040759006.1"/>
</dbReference>
<dbReference type="HOGENOM" id="CLU_042191_0_0_1"/>
<organism evidence="3 4">
    <name type="scientific">Sporothrix brasiliensis 5110</name>
    <dbReference type="NCBI Taxonomy" id="1398154"/>
    <lineage>
        <taxon>Eukaryota</taxon>
        <taxon>Fungi</taxon>
        <taxon>Dikarya</taxon>
        <taxon>Ascomycota</taxon>
        <taxon>Pezizomycotina</taxon>
        <taxon>Sordariomycetes</taxon>
        <taxon>Sordariomycetidae</taxon>
        <taxon>Ophiostomatales</taxon>
        <taxon>Ophiostomataceae</taxon>
        <taxon>Sporothrix</taxon>
    </lineage>
</organism>
<evidence type="ECO:0000259" key="2">
    <source>
        <dbReference type="Pfam" id="PF09159"/>
    </source>
</evidence>
<dbReference type="GO" id="GO:0004520">
    <property type="term" value="F:DNA endonuclease activity"/>
    <property type="evidence" value="ECO:0007669"/>
    <property type="project" value="TreeGrafter"/>
</dbReference>
<dbReference type="VEuPathDB" id="FungiDB:SPBR_00687"/>
<dbReference type="Gene3D" id="3.30.420.10">
    <property type="entry name" value="Ribonuclease H-like superfamily/Ribonuclease H"/>
    <property type="match status" value="1"/>
</dbReference>
<dbReference type="InterPro" id="IPR036397">
    <property type="entry name" value="RNaseH_sf"/>
</dbReference>
<dbReference type="AlphaFoldDB" id="A0A0C2INV4"/>